<keyword evidence="2" id="KW-1185">Reference proteome</keyword>
<organism evidence="1 2">
    <name type="scientific">Colletotrichum scovillei</name>
    <dbReference type="NCBI Taxonomy" id="1209932"/>
    <lineage>
        <taxon>Eukaryota</taxon>
        <taxon>Fungi</taxon>
        <taxon>Dikarya</taxon>
        <taxon>Ascomycota</taxon>
        <taxon>Pezizomycotina</taxon>
        <taxon>Sordariomycetes</taxon>
        <taxon>Hypocreomycetidae</taxon>
        <taxon>Glomerellales</taxon>
        <taxon>Glomerellaceae</taxon>
        <taxon>Colletotrichum</taxon>
        <taxon>Colletotrichum acutatum species complex</taxon>
    </lineage>
</organism>
<evidence type="ECO:0000313" key="1">
    <source>
        <dbReference type="EMBL" id="KAG7048597.1"/>
    </source>
</evidence>
<dbReference type="AlphaFoldDB" id="A0A9P7R4L1"/>
<dbReference type="Proteomes" id="UP000699042">
    <property type="component" value="Unassembled WGS sequence"/>
</dbReference>
<gene>
    <name evidence="1" type="ORF">JMJ77_014234</name>
</gene>
<evidence type="ECO:0000313" key="2">
    <source>
        <dbReference type="Proteomes" id="UP000699042"/>
    </source>
</evidence>
<protein>
    <submittedName>
        <fullName evidence="1">Uncharacterized protein</fullName>
    </submittedName>
</protein>
<dbReference type="EMBL" id="JAESDN010000006">
    <property type="protein sequence ID" value="KAG7048597.1"/>
    <property type="molecule type" value="Genomic_DNA"/>
</dbReference>
<name>A0A9P7R4L1_9PEZI</name>
<proteinExistence type="predicted"/>
<sequence>MVFSGLDRSKVRCSIVPLPVLPSISPASHFPRLSAPRNWPMGKGTYLPEMHLMWPHLPHSPS</sequence>
<accession>A0A9P7R4L1</accession>
<reference evidence="1" key="1">
    <citation type="submission" date="2021-05" db="EMBL/GenBank/DDBJ databases">
        <title>Comparative genomics of three Colletotrichum scovillei strains and genetic complementation revealed genes involved fungal growth and virulence on chili pepper.</title>
        <authorList>
            <person name="Hsieh D.-K."/>
            <person name="Chuang S.-C."/>
            <person name="Chen C.-Y."/>
            <person name="Chao Y.-T."/>
            <person name="Lu M.-Y.J."/>
            <person name="Lee M.-H."/>
            <person name="Shih M.-C."/>
        </authorList>
    </citation>
    <scope>NUCLEOTIDE SEQUENCE</scope>
    <source>
        <strain evidence="1">Coll-153</strain>
    </source>
</reference>
<comment type="caution">
    <text evidence="1">The sequence shown here is derived from an EMBL/GenBank/DDBJ whole genome shotgun (WGS) entry which is preliminary data.</text>
</comment>